<protein>
    <submittedName>
        <fullName evidence="1">Uncharacterized protein</fullName>
    </submittedName>
</protein>
<evidence type="ECO:0000313" key="1">
    <source>
        <dbReference type="EMBL" id="KAI9564178.1"/>
    </source>
</evidence>
<dbReference type="EMBL" id="WJBH02000001">
    <property type="protein sequence ID" value="KAI9564178.1"/>
    <property type="molecule type" value="Genomic_DNA"/>
</dbReference>
<dbReference type="AlphaFoldDB" id="A0AAD5Q068"/>
<proteinExistence type="predicted"/>
<organism evidence="1 2">
    <name type="scientific">Daphnia sinensis</name>
    <dbReference type="NCBI Taxonomy" id="1820382"/>
    <lineage>
        <taxon>Eukaryota</taxon>
        <taxon>Metazoa</taxon>
        <taxon>Ecdysozoa</taxon>
        <taxon>Arthropoda</taxon>
        <taxon>Crustacea</taxon>
        <taxon>Branchiopoda</taxon>
        <taxon>Diplostraca</taxon>
        <taxon>Cladocera</taxon>
        <taxon>Anomopoda</taxon>
        <taxon>Daphniidae</taxon>
        <taxon>Daphnia</taxon>
        <taxon>Daphnia similis group</taxon>
    </lineage>
</organism>
<dbReference type="Proteomes" id="UP000820818">
    <property type="component" value="Linkage Group LG1"/>
</dbReference>
<name>A0AAD5Q068_9CRUS</name>
<gene>
    <name evidence="1" type="ORF">GHT06_007916</name>
</gene>
<sequence>MIYPFPCLEKLHGVRLVRLGGDGYADLLHSLLNIKTQRMCVYPLSRSANVADIIGR</sequence>
<accession>A0AAD5Q068</accession>
<keyword evidence="2" id="KW-1185">Reference proteome</keyword>
<comment type="caution">
    <text evidence="1">The sequence shown here is derived from an EMBL/GenBank/DDBJ whole genome shotgun (WGS) entry which is preliminary data.</text>
</comment>
<reference evidence="1 2" key="1">
    <citation type="submission" date="2022-05" db="EMBL/GenBank/DDBJ databases">
        <title>A multi-omics perspective on studying reproductive biology in Daphnia sinensis.</title>
        <authorList>
            <person name="Jia J."/>
        </authorList>
    </citation>
    <scope>NUCLEOTIDE SEQUENCE [LARGE SCALE GENOMIC DNA]</scope>
    <source>
        <strain evidence="1 2">WSL</strain>
    </source>
</reference>
<evidence type="ECO:0000313" key="2">
    <source>
        <dbReference type="Proteomes" id="UP000820818"/>
    </source>
</evidence>